<dbReference type="VEuPathDB" id="VectorBase:GAUT051214"/>
<proteinExistence type="predicted"/>
<dbReference type="EnsemblMetazoa" id="GAUT051214-RA">
    <property type="protein sequence ID" value="GAUT051214-PA"/>
    <property type="gene ID" value="GAUT051214"/>
</dbReference>
<dbReference type="Proteomes" id="UP000078200">
    <property type="component" value="Unassembled WGS sequence"/>
</dbReference>
<name>A0A1A9VXY5_GLOAU</name>
<reference evidence="1" key="1">
    <citation type="submission" date="2020-05" db="UniProtKB">
        <authorList>
            <consortium name="EnsemblMetazoa"/>
        </authorList>
    </citation>
    <scope>IDENTIFICATION</scope>
    <source>
        <strain evidence="1">TTRI</strain>
    </source>
</reference>
<accession>A0A1A9VXY5</accession>
<evidence type="ECO:0000313" key="1">
    <source>
        <dbReference type="EnsemblMetazoa" id="GAUT051214-PA"/>
    </source>
</evidence>
<sequence length="103" mass="11841">MPVPNWVDSHISIFQVMTYDVTAQKRENCRINNLKPCPCKCFESLFSTRISTSAYPELLTNYPSIAVFSKSLRQPPWISLFPGFPWPPAITLYILSFACSYEK</sequence>
<dbReference type="AlphaFoldDB" id="A0A1A9VXY5"/>
<protein>
    <submittedName>
        <fullName evidence="1">Uncharacterized protein</fullName>
    </submittedName>
</protein>
<keyword evidence="2" id="KW-1185">Reference proteome</keyword>
<evidence type="ECO:0000313" key="2">
    <source>
        <dbReference type="Proteomes" id="UP000078200"/>
    </source>
</evidence>
<organism evidence="1 2">
    <name type="scientific">Glossina austeni</name>
    <name type="common">Savannah tsetse fly</name>
    <dbReference type="NCBI Taxonomy" id="7395"/>
    <lineage>
        <taxon>Eukaryota</taxon>
        <taxon>Metazoa</taxon>
        <taxon>Ecdysozoa</taxon>
        <taxon>Arthropoda</taxon>
        <taxon>Hexapoda</taxon>
        <taxon>Insecta</taxon>
        <taxon>Pterygota</taxon>
        <taxon>Neoptera</taxon>
        <taxon>Endopterygota</taxon>
        <taxon>Diptera</taxon>
        <taxon>Brachycera</taxon>
        <taxon>Muscomorpha</taxon>
        <taxon>Hippoboscoidea</taxon>
        <taxon>Glossinidae</taxon>
        <taxon>Glossina</taxon>
    </lineage>
</organism>